<keyword evidence="1" id="KW-0614">Plasmid</keyword>
<dbReference type="RefSeq" id="WP_243803227.1">
    <property type="nucleotide sequence ID" value="NZ_CP094671.1"/>
</dbReference>
<organism evidence="1 2">
    <name type="scientific">Hymenobacter tibetensis</name>
    <dbReference type="NCBI Taxonomy" id="497967"/>
    <lineage>
        <taxon>Bacteria</taxon>
        <taxon>Pseudomonadati</taxon>
        <taxon>Bacteroidota</taxon>
        <taxon>Cytophagia</taxon>
        <taxon>Cytophagales</taxon>
        <taxon>Hymenobacteraceae</taxon>
        <taxon>Hymenobacter</taxon>
    </lineage>
</organism>
<geneLocation type="plasmid" evidence="1 2">
    <name>unnamed2</name>
</geneLocation>
<reference evidence="1 2" key="1">
    <citation type="submission" date="2022-03" db="EMBL/GenBank/DDBJ databases">
        <title>Hymenobactersp. isolated from the air.</title>
        <authorList>
            <person name="Won M."/>
            <person name="Kwon S.-W."/>
        </authorList>
    </citation>
    <scope>NUCLEOTIDE SEQUENCE [LARGE SCALE GENOMIC DNA]</scope>
    <source>
        <strain evidence="1 2">KACC 21982</strain>
        <plasmid evidence="1 2">unnamed2</plasmid>
    </source>
</reference>
<dbReference type="EMBL" id="CP094671">
    <property type="protein sequence ID" value="UOG77437.1"/>
    <property type="molecule type" value="Genomic_DNA"/>
</dbReference>
<proteinExistence type="predicted"/>
<dbReference type="Proteomes" id="UP000831113">
    <property type="component" value="Plasmid unnamed2"/>
</dbReference>
<sequence>MSHPENSLPAPLPYYAISYDDRPPLLRGEGVRPLNAEEITETCEVLLATALYYGCPYWLLDGRSHQQAQPQELHEWMREEYFPRVQAELQGQPCIAFLVPLFVWTGISQQGYAQVVDASVHGVRLGWFTQENQALPWLAHQRTLQYR</sequence>
<protein>
    <submittedName>
        <fullName evidence="1">Uncharacterized protein</fullName>
    </submittedName>
</protein>
<evidence type="ECO:0000313" key="2">
    <source>
        <dbReference type="Proteomes" id="UP000831113"/>
    </source>
</evidence>
<keyword evidence="2" id="KW-1185">Reference proteome</keyword>
<name>A0ABY4D519_9BACT</name>
<accession>A0ABY4D519</accession>
<evidence type="ECO:0000313" key="1">
    <source>
        <dbReference type="EMBL" id="UOG77437.1"/>
    </source>
</evidence>
<gene>
    <name evidence="1" type="ORF">MTX78_23670</name>
</gene>